<reference evidence="2 3" key="1">
    <citation type="journal article" date="2018" name="BMC Genomics">
        <title>Genomic comparison of Trypanosoma conorhini and Trypanosoma rangeli to Trypanosoma cruzi strains of high and low virulence.</title>
        <authorList>
            <person name="Bradwell K.R."/>
            <person name="Koparde V.N."/>
            <person name="Matveyev A.V."/>
            <person name="Serrano M.G."/>
            <person name="Alves J.M."/>
            <person name="Parikh H."/>
            <person name="Huang B."/>
            <person name="Lee V."/>
            <person name="Espinosa-Alvarez O."/>
            <person name="Ortiz P.A."/>
            <person name="Costa-Martins A.G."/>
            <person name="Teixeira M.M."/>
            <person name="Buck G.A."/>
        </authorList>
    </citation>
    <scope>NUCLEOTIDE SEQUENCE [LARGE SCALE GENOMIC DNA]</scope>
    <source>
        <strain evidence="2 3">025E</strain>
    </source>
</reference>
<accession>A0A422NM39</accession>
<evidence type="ECO:0000313" key="3">
    <source>
        <dbReference type="Proteomes" id="UP000284403"/>
    </source>
</evidence>
<evidence type="ECO:0000313" key="2">
    <source>
        <dbReference type="EMBL" id="RNF06562.1"/>
    </source>
</evidence>
<feature type="non-terminal residue" evidence="2">
    <location>
        <position position="1"/>
    </location>
</feature>
<comment type="caution">
    <text evidence="2">The sequence shown here is derived from an EMBL/GenBank/DDBJ whole genome shotgun (WGS) entry which is preliminary data.</text>
</comment>
<name>A0A422NM39_9TRYP</name>
<sequence>GGTRRGTPPLAGSAACGKYAVNASSITLPPCAADAPLSRDAPLRQCQQQHPQRSLPRAPRAKTTPPPPPFTRTSQGTRNEPVAPSESALAAKPMVTFANN</sequence>
<proteinExistence type="predicted"/>
<keyword evidence="3" id="KW-1185">Reference proteome</keyword>
<organism evidence="2 3">
    <name type="scientific">Trypanosoma conorhini</name>
    <dbReference type="NCBI Taxonomy" id="83891"/>
    <lineage>
        <taxon>Eukaryota</taxon>
        <taxon>Discoba</taxon>
        <taxon>Euglenozoa</taxon>
        <taxon>Kinetoplastea</taxon>
        <taxon>Metakinetoplastina</taxon>
        <taxon>Trypanosomatida</taxon>
        <taxon>Trypanosomatidae</taxon>
        <taxon>Trypanosoma</taxon>
    </lineage>
</organism>
<dbReference type="GeneID" id="40321145"/>
<dbReference type="AlphaFoldDB" id="A0A422NM39"/>
<evidence type="ECO:0000256" key="1">
    <source>
        <dbReference type="SAM" id="MobiDB-lite"/>
    </source>
</evidence>
<dbReference type="RefSeq" id="XP_029225482.1">
    <property type="nucleotide sequence ID" value="XM_029374399.1"/>
</dbReference>
<feature type="region of interest" description="Disordered" evidence="1">
    <location>
        <begin position="35"/>
        <end position="100"/>
    </location>
</feature>
<dbReference type="Proteomes" id="UP000284403">
    <property type="component" value="Unassembled WGS sequence"/>
</dbReference>
<dbReference type="EMBL" id="MKKU01000594">
    <property type="protein sequence ID" value="RNF06562.1"/>
    <property type="molecule type" value="Genomic_DNA"/>
</dbReference>
<protein>
    <submittedName>
        <fullName evidence="2">Uncharacterized protein</fullName>
    </submittedName>
</protein>
<gene>
    <name evidence="2" type="ORF">Tco025E_07534</name>
</gene>